<dbReference type="PROSITE" id="PS51257">
    <property type="entry name" value="PROKAR_LIPOPROTEIN"/>
    <property type="match status" value="1"/>
</dbReference>
<feature type="signal peptide" evidence="1">
    <location>
        <begin position="1"/>
        <end position="22"/>
    </location>
</feature>
<name>A0ABU5HQK0_9BACE</name>
<organism evidence="3 4">
    <name type="scientific">Bacteroides vicugnae</name>
    <dbReference type="NCBI Taxonomy" id="3037989"/>
    <lineage>
        <taxon>Bacteria</taxon>
        <taxon>Pseudomonadati</taxon>
        <taxon>Bacteroidota</taxon>
        <taxon>Bacteroidia</taxon>
        <taxon>Bacteroidales</taxon>
        <taxon>Bacteroidaceae</taxon>
        <taxon>Bacteroides</taxon>
    </lineage>
</organism>
<dbReference type="Pfam" id="PF00754">
    <property type="entry name" value="F5_F8_type_C"/>
    <property type="match status" value="1"/>
</dbReference>
<feature type="chain" id="PRO_5045490273" evidence="1">
    <location>
        <begin position="23"/>
        <end position="374"/>
    </location>
</feature>
<accession>A0ABU5HQK0</accession>
<reference evidence="3 4" key="1">
    <citation type="submission" date="2023-04" db="EMBL/GenBank/DDBJ databases">
        <title>Bacteroides pacosi sp. nov., isolated from the fecal material of an alpaca.</title>
        <authorList>
            <person name="Miller S."/>
            <person name="Hendry M."/>
            <person name="King J."/>
            <person name="Sankaranarayanan K."/>
            <person name="Lawson P.A."/>
        </authorList>
    </citation>
    <scope>NUCLEOTIDE SEQUENCE [LARGE SCALE GENOMIC DNA]</scope>
    <source>
        <strain evidence="3 4">A2-P53</strain>
    </source>
</reference>
<protein>
    <submittedName>
        <fullName evidence="3">Discoidin domain-containing protein</fullName>
    </submittedName>
</protein>
<evidence type="ECO:0000313" key="4">
    <source>
        <dbReference type="Proteomes" id="UP001292913"/>
    </source>
</evidence>
<dbReference type="Proteomes" id="UP001292913">
    <property type="component" value="Unassembled WGS sequence"/>
</dbReference>
<evidence type="ECO:0000313" key="3">
    <source>
        <dbReference type="EMBL" id="MDY7258462.1"/>
    </source>
</evidence>
<dbReference type="EMBL" id="JARZAK010000006">
    <property type="protein sequence ID" value="MDY7258462.1"/>
    <property type="molecule type" value="Genomic_DNA"/>
</dbReference>
<sequence>MKKITNIWVVTLLLLFVGVFVAACDNDEKTVVVPDNWVTVSTEPMSIDYEGGSLTCDYRLAEGLDASVVYIVNHESWCSGYIEDGKIMIDVALSEDINGRTAKMSLTYDENHQVELVVEQGKAPAVLVEGIDKSAMPESININETLDLNTAIKVLPVNASYQDLIFTLAEGSDAFVELSETGVIKGIAAGEVTVNVAAVDDSGVTDVITLEIIGDIRLDRDSWTVSTFAKYANGQNYVTDGNTGKPEDILDGKQTTYLSMIKPGKSMNGYEGTTDPNFTVDMQEAQTFNYFYWQHRKQNNGFLQVLSVDIYGSNDNVSFTKINDEVISIVEDLYDIQYFNIPESTYRYVKVQYRSYSSGGSSAQVAEFGLGRKL</sequence>
<feature type="domain" description="F5/8 type C" evidence="2">
    <location>
        <begin position="241"/>
        <end position="368"/>
    </location>
</feature>
<dbReference type="RefSeq" id="WP_217720900.1">
    <property type="nucleotide sequence ID" value="NZ_JARZAK010000006.1"/>
</dbReference>
<proteinExistence type="predicted"/>
<keyword evidence="1" id="KW-0732">Signal</keyword>
<evidence type="ECO:0000259" key="2">
    <source>
        <dbReference type="Pfam" id="PF00754"/>
    </source>
</evidence>
<dbReference type="InterPro" id="IPR000421">
    <property type="entry name" value="FA58C"/>
</dbReference>
<comment type="caution">
    <text evidence="3">The sequence shown here is derived from an EMBL/GenBank/DDBJ whole genome shotgun (WGS) entry which is preliminary data.</text>
</comment>
<keyword evidence="4" id="KW-1185">Reference proteome</keyword>
<evidence type="ECO:0000256" key="1">
    <source>
        <dbReference type="SAM" id="SignalP"/>
    </source>
</evidence>
<gene>
    <name evidence="3" type="ORF">QHG74_12130</name>
</gene>